<name>A0A0L8HUQ4_OCTBM</name>
<protein>
    <submittedName>
        <fullName evidence="1">Uncharacterized protein</fullName>
    </submittedName>
</protein>
<reference evidence="1" key="1">
    <citation type="submission" date="2015-07" db="EMBL/GenBank/DDBJ databases">
        <title>MeaNS - Measles Nucleotide Surveillance Program.</title>
        <authorList>
            <person name="Tran T."/>
            <person name="Druce J."/>
        </authorList>
    </citation>
    <scope>NUCLEOTIDE SEQUENCE</scope>
    <source>
        <strain evidence="1">UCB-OBI-ISO-001</strain>
        <tissue evidence="1">Gonad</tissue>
    </source>
</reference>
<organism evidence="1">
    <name type="scientific">Octopus bimaculoides</name>
    <name type="common">California two-spotted octopus</name>
    <dbReference type="NCBI Taxonomy" id="37653"/>
    <lineage>
        <taxon>Eukaryota</taxon>
        <taxon>Metazoa</taxon>
        <taxon>Spiralia</taxon>
        <taxon>Lophotrochozoa</taxon>
        <taxon>Mollusca</taxon>
        <taxon>Cephalopoda</taxon>
        <taxon>Coleoidea</taxon>
        <taxon>Octopodiformes</taxon>
        <taxon>Octopoda</taxon>
        <taxon>Incirrata</taxon>
        <taxon>Octopodidae</taxon>
        <taxon>Octopus</taxon>
    </lineage>
</organism>
<proteinExistence type="predicted"/>
<dbReference type="AlphaFoldDB" id="A0A0L8HUQ4"/>
<dbReference type="EMBL" id="KQ417271">
    <property type="protein sequence ID" value="KOF92922.1"/>
    <property type="molecule type" value="Genomic_DNA"/>
</dbReference>
<feature type="non-terminal residue" evidence="1">
    <location>
        <position position="1"/>
    </location>
</feature>
<evidence type="ECO:0000313" key="1">
    <source>
        <dbReference type="EMBL" id="KOF92922.1"/>
    </source>
</evidence>
<accession>A0A0L8HUQ4</accession>
<sequence length="130" mass="15576">IREDKCGVVIIELQIFRYLSRYGTKARNFSASTRTPNYEHTPTFIISNTHQYTQAHKHIHTYILRHIHVTTSVNLTLHTPIHTNECIHMYICTHRHITTNLDQVRRSNNRFAHRRNQQTIHLYVSMSWDR</sequence>
<gene>
    <name evidence="1" type="ORF">OCBIM_22005656mg</name>
</gene>